<dbReference type="EMBL" id="BDGU01000586">
    <property type="protein sequence ID" value="GAW08124.1"/>
    <property type="molecule type" value="Genomic_DNA"/>
</dbReference>
<accession>A0A1Q3ELX9</accession>
<dbReference type="Proteomes" id="UP000188533">
    <property type="component" value="Unassembled WGS sequence"/>
</dbReference>
<proteinExistence type="predicted"/>
<organism evidence="1 2">
    <name type="scientific">Lentinula edodes</name>
    <name type="common">Shiitake mushroom</name>
    <name type="synonym">Lentinus edodes</name>
    <dbReference type="NCBI Taxonomy" id="5353"/>
    <lineage>
        <taxon>Eukaryota</taxon>
        <taxon>Fungi</taxon>
        <taxon>Dikarya</taxon>
        <taxon>Basidiomycota</taxon>
        <taxon>Agaricomycotina</taxon>
        <taxon>Agaricomycetes</taxon>
        <taxon>Agaricomycetidae</taxon>
        <taxon>Agaricales</taxon>
        <taxon>Marasmiineae</taxon>
        <taxon>Omphalotaceae</taxon>
        <taxon>Lentinula</taxon>
    </lineage>
</organism>
<sequence>MLLKPPGRNHVYSHRECDCIKLFTFTFAFQSVRYASLHELFFCVVGVSSDFPTSTTVVHFYTTSLNPSSGAASPDLRVENAPILSGQVVQVARATDPTSRKERPLLSLLISPPDILLSLNLHTLVPHWFLCHLQKRIGQWRAICTM</sequence>
<dbReference type="AlphaFoldDB" id="A0A1Q3ELX9"/>
<keyword evidence="2" id="KW-1185">Reference proteome</keyword>
<evidence type="ECO:0000313" key="2">
    <source>
        <dbReference type="Proteomes" id="UP000188533"/>
    </source>
</evidence>
<reference evidence="1 2" key="1">
    <citation type="submission" date="2016-08" db="EMBL/GenBank/DDBJ databases">
        <authorList>
            <consortium name="Lentinula edodes genome sequencing consortium"/>
            <person name="Sakamoto Y."/>
            <person name="Nakade K."/>
            <person name="Sato S."/>
            <person name="Yoshida Y."/>
            <person name="Miyazaki K."/>
            <person name="Natsume S."/>
            <person name="Konno N."/>
        </authorList>
    </citation>
    <scope>NUCLEOTIDE SEQUENCE [LARGE SCALE GENOMIC DNA]</scope>
    <source>
        <strain evidence="1 2">NBRC 111202</strain>
    </source>
</reference>
<gene>
    <name evidence="1" type="ORF">LENED_010168</name>
</gene>
<evidence type="ECO:0000313" key="1">
    <source>
        <dbReference type="EMBL" id="GAW08124.1"/>
    </source>
</evidence>
<name>A0A1Q3ELX9_LENED</name>
<reference evidence="1 2" key="2">
    <citation type="submission" date="2017-02" db="EMBL/GenBank/DDBJ databases">
        <title>A genome survey and senescence transcriptome analysis in Lentinula edodes.</title>
        <authorList>
            <person name="Sakamoto Y."/>
            <person name="Nakade K."/>
            <person name="Sato S."/>
            <person name="Yoshida Y."/>
            <person name="Miyazaki K."/>
            <person name="Natsume S."/>
            <person name="Konno N."/>
        </authorList>
    </citation>
    <scope>NUCLEOTIDE SEQUENCE [LARGE SCALE GENOMIC DNA]</scope>
    <source>
        <strain evidence="1 2">NBRC 111202</strain>
    </source>
</reference>
<comment type="caution">
    <text evidence="1">The sequence shown here is derived from an EMBL/GenBank/DDBJ whole genome shotgun (WGS) entry which is preliminary data.</text>
</comment>
<protein>
    <submittedName>
        <fullName evidence="1">Uncharacterized protein</fullName>
    </submittedName>
</protein>